<dbReference type="Proteomes" id="UP000054270">
    <property type="component" value="Unassembled WGS sequence"/>
</dbReference>
<evidence type="ECO:0000256" key="1">
    <source>
        <dbReference type="SAM" id="Coils"/>
    </source>
</evidence>
<feature type="coiled-coil region" evidence="1">
    <location>
        <begin position="45"/>
        <end position="79"/>
    </location>
</feature>
<name>A0A0D2N968_HYPSF</name>
<sequence>MPAERHTRKKGNPVERDVIVISDGEDDLPPVEEAFLGYLEKKQSQSAKKQKKRRLEKKHDDLLKQLARAEETNEKLTSSTLCAAYLFSAHAHPIHLQRPVGVDPLPLGDPHALCALRVNPSFDTEDNSAGTGPAWQLLFWLERMLRRKSSALGEVTLQDYTNYFTDDVYVSVWMCIVAMLGDRTRFRHFRTFVVDSKHSVTEKIR</sequence>
<keyword evidence="1" id="KW-0175">Coiled coil</keyword>
<reference evidence="3" key="1">
    <citation type="submission" date="2014-04" db="EMBL/GenBank/DDBJ databases">
        <title>Evolutionary Origins and Diversification of the Mycorrhizal Mutualists.</title>
        <authorList>
            <consortium name="DOE Joint Genome Institute"/>
            <consortium name="Mycorrhizal Genomics Consortium"/>
            <person name="Kohler A."/>
            <person name="Kuo A."/>
            <person name="Nagy L.G."/>
            <person name="Floudas D."/>
            <person name="Copeland A."/>
            <person name="Barry K.W."/>
            <person name="Cichocki N."/>
            <person name="Veneault-Fourrey C."/>
            <person name="LaButti K."/>
            <person name="Lindquist E.A."/>
            <person name="Lipzen A."/>
            <person name="Lundell T."/>
            <person name="Morin E."/>
            <person name="Murat C."/>
            <person name="Riley R."/>
            <person name="Ohm R."/>
            <person name="Sun H."/>
            <person name="Tunlid A."/>
            <person name="Henrissat B."/>
            <person name="Grigoriev I.V."/>
            <person name="Hibbett D.S."/>
            <person name="Martin F."/>
        </authorList>
    </citation>
    <scope>NUCLEOTIDE SEQUENCE [LARGE SCALE GENOMIC DNA]</scope>
    <source>
        <strain evidence="3">FD-334 SS-4</strain>
    </source>
</reference>
<keyword evidence="3" id="KW-1185">Reference proteome</keyword>
<evidence type="ECO:0000313" key="3">
    <source>
        <dbReference type="Proteomes" id="UP000054270"/>
    </source>
</evidence>
<accession>A0A0D2N968</accession>
<dbReference type="EMBL" id="KN817771">
    <property type="protein sequence ID" value="KJA13196.1"/>
    <property type="molecule type" value="Genomic_DNA"/>
</dbReference>
<evidence type="ECO:0000313" key="2">
    <source>
        <dbReference type="EMBL" id="KJA13196.1"/>
    </source>
</evidence>
<proteinExistence type="predicted"/>
<protein>
    <submittedName>
        <fullName evidence="2">Uncharacterized protein</fullName>
    </submittedName>
</protein>
<organism evidence="2 3">
    <name type="scientific">Hypholoma sublateritium (strain FD-334 SS-4)</name>
    <dbReference type="NCBI Taxonomy" id="945553"/>
    <lineage>
        <taxon>Eukaryota</taxon>
        <taxon>Fungi</taxon>
        <taxon>Dikarya</taxon>
        <taxon>Basidiomycota</taxon>
        <taxon>Agaricomycotina</taxon>
        <taxon>Agaricomycetes</taxon>
        <taxon>Agaricomycetidae</taxon>
        <taxon>Agaricales</taxon>
        <taxon>Agaricineae</taxon>
        <taxon>Strophariaceae</taxon>
        <taxon>Hypholoma</taxon>
    </lineage>
</organism>
<gene>
    <name evidence="2" type="ORF">HYPSUDRAFT_209743</name>
</gene>
<dbReference type="AlphaFoldDB" id="A0A0D2N968"/>